<name>A0A3G4VFZ5_9VIBR</name>
<reference evidence="8 9" key="1">
    <citation type="submission" date="2018-11" db="EMBL/GenBank/DDBJ databases">
        <title>Complete Genome Sequence of Vbrio mediterranei 117-T6: a Potential Pathogen Bacteria Isolated from the Conchocelis of Pyropia.</title>
        <authorList>
            <person name="Liu Q."/>
        </authorList>
    </citation>
    <scope>NUCLEOTIDE SEQUENCE [LARGE SCALE GENOMIC DNA]</scope>
    <source>
        <strain evidence="8 9">117-T6</strain>
    </source>
</reference>
<dbReference type="Proteomes" id="UP000279760">
    <property type="component" value="Chromosome 2"/>
</dbReference>
<feature type="transmembrane region" description="Helical" evidence="7">
    <location>
        <begin position="533"/>
        <end position="555"/>
    </location>
</feature>
<feature type="region of interest" description="Disordered" evidence="6">
    <location>
        <begin position="256"/>
        <end position="276"/>
    </location>
</feature>
<evidence type="ECO:0000256" key="2">
    <source>
        <dbReference type="ARBA" id="ARBA00008333"/>
    </source>
</evidence>
<comment type="similarity">
    <text evidence="2">Belongs to the oxidase-dependent Fe transporter (OFeT) (TC 9.A.10.1) family.</text>
</comment>
<feature type="transmembrane region" description="Helical" evidence="7">
    <location>
        <begin position="567"/>
        <end position="588"/>
    </location>
</feature>
<evidence type="ECO:0000256" key="6">
    <source>
        <dbReference type="SAM" id="MobiDB-lite"/>
    </source>
</evidence>
<dbReference type="RefSeq" id="WP_124941569.1">
    <property type="nucleotide sequence ID" value="NZ_CP033578.1"/>
</dbReference>
<protein>
    <submittedName>
        <fullName evidence="8">FTR1 family iron permease</fullName>
    </submittedName>
</protein>
<dbReference type="PANTHER" id="PTHR31632">
    <property type="entry name" value="IRON TRANSPORTER FTH1"/>
    <property type="match status" value="1"/>
</dbReference>
<evidence type="ECO:0000256" key="5">
    <source>
        <dbReference type="ARBA" id="ARBA00023136"/>
    </source>
</evidence>
<proteinExistence type="inferred from homology"/>
<feature type="transmembrane region" description="Helical" evidence="7">
    <location>
        <begin position="422"/>
        <end position="445"/>
    </location>
</feature>
<feature type="transmembrane region" description="Helical" evidence="7">
    <location>
        <begin position="619"/>
        <end position="636"/>
    </location>
</feature>
<comment type="subcellular location">
    <subcellularLocation>
        <location evidence="1">Membrane</location>
        <topology evidence="1">Multi-pass membrane protein</topology>
    </subcellularLocation>
</comment>
<keyword evidence="3 7" id="KW-0812">Transmembrane</keyword>
<feature type="compositionally biased region" description="Low complexity" evidence="6">
    <location>
        <begin position="262"/>
        <end position="276"/>
    </location>
</feature>
<keyword evidence="4 7" id="KW-1133">Transmembrane helix</keyword>
<dbReference type="AlphaFoldDB" id="A0A3G4VFZ5"/>
<evidence type="ECO:0000256" key="1">
    <source>
        <dbReference type="ARBA" id="ARBA00004141"/>
    </source>
</evidence>
<keyword evidence="5 7" id="KW-0472">Membrane</keyword>
<dbReference type="GO" id="GO:0033573">
    <property type="term" value="C:high-affinity iron permease complex"/>
    <property type="evidence" value="ECO:0007669"/>
    <property type="project" value="InterPro"/>
</dbReference>
<evidence type="ECO:0000313" key="8">
    <source>
        <dbReference type="EMBL" id="AYV23684.1"/>
    </source>
</evidence>
<dbReference type="GO" id="GO:0015093">
    <property type="term" value="F:ferrous iron transmembrane transporter activity"/>
    <property type="evidence" value="ECO:0007669"/>
    <property type="project" value="TreeGrafter"/>
</dbReference>
<dbReference type="EMBL" id="CP033578">
    <property type="protein sequence ID" value="AYV23684.1"/>
    <property type="molecule type" value="Genomic_DNA"/>
</dbReference>
<evidence type="ECO:0000256" key="3">
    <source>
        <dbReference type="ARBA" id="ARBA00022692"/>
    </source>
</evidence>
<evidence type="ECO:0000256" key="7">
    <source>
        <dbReference type="SAM" id="Phobius"/>
    </source>
</evidence>
<evidence type="ECO:0000313" key="9">
    <source>
        <dbReference type="Proteomes" id="UP000279760"/>
    </source>
</evidence>
<gene>
    <name evidence="8" type="ORF">ECB94_20590</name>
</gene>
<feature type="transmembrane region" description="Helical" evidence="7">
    <location>
        <begin position="382"/>
        <end position="410"/>
    </location>
</feature>
<dbReference type="PANTHER" id="PTHR31632:SF2">
    <property type="entry name" value="PLASMA MEMBRANE IRON PERMEASE"/>
    <property type="match status" value="1"/>
</dbReference>
<dbReference type="InterPro" id="IPR004923">
    <property type="entry name" value="FTR1/Fip1/EfeU"/>
</dbReference>
<dbReference type="Pfam" id="PF03239">
    <property type="entry name" value="FTR1"/>
    <property type="match status" value="1"/>
</dbReference>
<feature type="transmembrane region" description="Helical" evidence="7">
    <location>
        <begin position="495"/>
        <end position="513"/>
    </location>
</feature>
<feature type="transmembrane region" description="Helical" evidence="7">
    <location>
        <begin position="457"/>
        <end position="475"/>
    </location>
</feature>
<accession>A0A3G4VFZ5</accession>
<sequence>MLKAINNYRRYFLVFFLLIMPQISYAIDYKSAANEIISRLDKAEELYREGQQNEAKTTVQMAYFEVFESLEGPVRINYSRKYAYQLESKFGEIRKMIVARESIENVQSEIDWLKQEVANLPSILASGHKLIAENTNLHTDDILPFWRDAVTSIDTQLNEALTEYRESAEQPDESTKKQQRAFELVQQAQFKGFKNTELEITIRLNRSAEKAAEYNAAFRSLAKIAKQEYSQKHLIQFSYELATLVQDLKDELPGLPPTRDFQSVSDSSSEASSVQSKDWRPVVSSIIQAVDGAIEIYKNGDTNGAMLAMQDAYFDHFEASGMENAVGSRDSNYKSELEGYFTRIVSMLKANQKVDDIQVQVKLLKQGLMDASDTLSEGDLGWWAMLLASFTIIFREGLEAMLIVTAITAYLIKNDASDKLHVVQNSVVVGLIASAITAALFQWLFENAGASRELLEGITMLIAVVILFSMSYWLLSKVEAVQWKRYLQSKLSNSITTGSLIGLWLASFLAVYREGAETVLFYFALASDATAQTMTALVAGFLVGVVVLAVIFFIMRYSVVKLPLKPFFIFTGGFMYLMAFVFAGKGVLELIEGKLFDPTLIAGAPEFAAFGIYPYLETLLPQLILVLAALFALVLLKLKNKQDMTINANS</sequence>
<evidence type="ECO:0000256" key="4">
    <source>
        <dbReference type="ARBA" id="ARBA00022989"/>
    </source>
</evidence>
<organism evidence="8 9">
    <name type="scientific">Vibrio mediterranei</name>
    <dbReference type="NCBI Taxonomy" id="689"/>
    <lineage>
        <taxon>Bacteria</taxon>
        <taxon>Pseudomonadati</taxon>
        <taxon>Pseudomonadota</taxon>
        <taxon>Gammaproteobacteria</taxon>
        <taxon>Vibrionales</taxon>
        <taxon>Vibrionaceae</taxon>
        <taxon>Vibrio</taxon>
    </lineage>
</organism>